<dbReference type="RefSeq" id="WP_133224843.1">
    <property type="nucleotide sequence ID" value="NZ_SMRT01000001.1"/>
</dbReference>
<dbReference type="Gene3D" id="3.40.190.10">
    <property type="entry name" value="Periplasmic binding protein-like II"/>
    <property type="match status" value="2"/>
</dbReference>
<evidence type="ECO:0000256" key="4">
    <source>
        <dbReference type="ARBA" id="ARBA00023139"/>
    </source>
</evidence>
<keyword evidence="8" id="KW-1185">Reference proteome</keyword>
<dbReference type="OrthoDB" id="9798191at2"/>
<organism evidence="7 8">
    <name type="scientific">Paenibacillus piri</name>
    <dbReference type="NCBI Taxonomy" id="2547395"/>
    <lineage>
        <taxon>Bacteria</taxon>
        <taxon>Bacillati</taxon>
        <taxon>Bacillota</taxon>
        <taxon>Bacilli</taxon>
        <taxon>Bacillales</taxon>
        <taxon>Paenibacillaceae</taxon>
        <taxon>Paenibacillus</taxon>
    </lineage>
</organism>
<dbReference type="PANTHER" id="PTHR43649">
    <property type="entry name" value="ARABINOSE-BINDING PROTEIN-RELATED"/>
    <property type="match status" value="1"/>
</dbReference>
<dbReference type="EMBL" id="SMRT01000001">
    <property type="protein sequence ID" value="TDG00152.1"/>
    <property type="molecule type" value="Genomic_DNA"/>
</dbReference>
<feature type="chain" id="PRO_5039018717" evidence="6">
    <location>
        <begin position="21"/>
        <end position="420"/>
    </location>
</feature>
<keyword evidence="2 6" id="KW-0732">Signal</keyword>
<evidence type="ECO:0000313" key="7">
    <source>
        <dbReference type="EMBL" id="TDG00152.1"/>
    </source>
</evidence>
<evidence type="ECO:0000256" key="1">
    <source>
        <dbReference type="ARBA" id="ARBA00022475"/>
    </source>
</evidence>
<reference evidence="7 8" key="1">
    <citation type="submission" date="2019-03" db="EMBL/GenBank/DDBJ databases">
        <title>This is whole genome sequence of Paenibacillus sp MS74 strain.</title>
        <authorList>
            <person name="Trinh H.N."/>
        </authorList>
    </citation>
    <scope>NUCLEOTIDE SEQUENCE [LARGE SCALE GENOMIC DNA]</scope>
    <source>
        <strain evidence="7 8">MS74</strain>
    </source>
</reference>
<dbReference type="InterPro" id="IPR006059">
    <property type="entry name" value="SBP"/>
</dbReference>
<keyword evidence="1" id="KW-1003">Cell membrane</keyword>
<comment type="caution">
    <text evidence="7">The sequence shown here is derived from an EMBL/GenBank/DDBJ whole genome shotgun (WGS) entry which is preliminary data.</text>
</comment>
<keyword evidence="3" id="KW-0472">Membrane</keyword>
<dbReference type="PROSITE" id="PS51257">
    <property type="entry name" value="PROKAR_LIPOPROTEIN"/>
    <property type="match status" value="1"/>
</dbReference>
<keyword evidence="5" id="KW-0449">Lipoprotein</keyword>
<dbReference type="Pfam" id="PF01547">
    <property type="entry name" value="SBP_bac_1"/>
    <property type="match status" value="1"/>
</dbReference>
<evidence type="ECO:0000256" key="2">
    <source>
        <dbReference type="ARBA" id="ARBA00022729"/>
    </source>
</evidence>
<protein>
    <submittedName>
        <fullName evidence="7">Extracellular solute-binding protein</fullName>
    </submittedName>
</protein>
<sequence length="420" mass="46023">MKKLLSLPIAASLLAASAVGCSTSGEQGGSAPKAGDKVTLSILSWENESKMKPVVDGFQQKYPNITFDFQYAPPVKDYVEKLKTLLLTNAGPDLFVMALENRDLIDGGYVLELTNEPFMKGIADNNKRAYAKDDKVYALSQSSWVGGIFYNKDLFAKAGIAGEPKTWQELIDTAAKLKAAGITPMLNNTQDAAVNMVTSLFASQTLTQNANFDKEVLDGKKKYADGWTEPIKIWYEGMVKPGYITSDMVGLNGDQIISEFSAGKTAMILGGPWNNGAIDKQNPNLKYSMMAVPGLKAGSEYYFGAPGIAYAVNSKTKNKDAALKFLDYLASPDGLKAYNDGTGQIITAKGYEHKVHPSLEIAYKGLLNNRTYIPMAEWRKHTEALRNQYIISLQDLLLNKITPEQAAQSLDKKFKEMEGK</sequence>
<keyword evidence="4" id="KW-0564">Palmitate</keyword>
<evidence type="ECO:0000256" key="6">
    <source>
        <dbReference type="SAM" id="SignalP"/>
    </source>
</evidence>
<accession>A0A4R5KVX2</accession>
<dbReference type="SUPFAM" id="SSF53850">
    <property type="entry name" value="Periplasmic binding protein-like II"/>
    <property type="match status" value="1"/>
</dbReference>
<evidence type="ECO:0000313" key="8">
    <source>
        <dbReference type="Proteomes" id="UP000295636"/>
    </source>
</evidence>
<evidence type="ECO:0000256" key="5">
    <source>
        <dbReference type="ARBA" id="ARBA00023288"/>
    </source>
</evidence>
<feature type="signal peptide" evidence="6">
    <location>
        <begin position="1"/>
        <end position="20"/>
    </location>
</feature>
<dbReference type="InterPro" id="IPR050490">
    <property type="entry name" value="Bact_solute-bd_prot1"/>
</dbReference>
<evidence type="ECO:0000256" key="3">
    <source>
        <dbReference type="ARBA" id="ARBA00023136"/>
    </source>
</evidence>
<name>A0A4R5KVX2_9BACL</name>
<dbReference type="PANTHER" id="PTHR43649:SF33">
    <property type="entry name" value="POLYGALACTURONAN_RHAMNOGALACTURONAN-BINDING PROTEIN YTCQ"/>
    <property type="match status" value="1"/>
</dbReference>
<dbReference type="AlphaFoldDB" id="A0A4R5KVX2"/>
<dbReference type="Proteomes" id="UP000295636">
    <property type="component" value="Unassembled WGS sequence"/>
</dbReference>
<proteinExistence type="predicted"/>
<gene>
    <name evidence="7" type="ORF">E1757_00430</name>
</gene>